<proteinExistence type="predicted"/>
<dbReference type="RefSeq" id="WP_171092289.1">
    <property type="nucleotide sequence ID" value="NZ_CP053069.1"/>
</dbReference>
<evidence type="ECO:0000259" key="4">
    <source>
        <dbReference type="Pfam" id="PF13505"/>
    </source>
</evidence>
<evidence type="ECO:0000256" key="2">
    <source>
        <dbReference type="ARBA" id="ARBA00022729"/>
    </source>
</evidence>
<sequence>MKNLHRIGILAAALAASPAFAQVAPHWYAGVGAGIGNLNASGSDLTNLSNANIDDSDKTYTVRLGYRFHPNFAVEAGYYDFGKYTFSGNTTGPGNTDVSGSFKAKSYGLSFVALAPLSDQFDIYGRVGYARSELKPNANTDNFTASREDKQNELTYGVGARWMFAKSFGVFGEWVKNDKIEIDSYMVGVDFRF</sequence>
<dbReference type="Proteomes" id="UP000501534">
    <property type="component" value="Chromosome"/>
</dbReference>
<evidence type="ECO:0000256" key="1">
    <source>
        <dbReference type="ARBA" id="ARBA00004442"/>
    </source>
</evidence>
<feature type="signal peptide" evidence="3">
    <location>
        <begin position="1"/>
        <end position="21"/>
    </location>
</feature>
<accession>A0A6M4GXQ4</accession>
<feature type="chain" id="PRO_5026847423" evidence="3">
    <location>
        <begin position="22"/>
        <end position="193"/>
    </location>
</feature>
<name>A0A6M4GXQ4_9PROT</name>
<keyword evidence="6" id="KW-1185">Reference proteome</keyword>
<evidence type="ECO:0000313" key="5">
    <source>
        <dbReference type="EMBL" id="QJR11173.1"/>
    </source>
</evidence>
<reference evidence="5 6" key="1">
    <citation type="submission" date="2020-04" db="EMBL/GenBank/DDBJ databases">
        <title>Usitatibacter rugosus gen. nov., sp. nov. and Usitatibacter palustris sp. nov., novel members of Usitatibacteraceae fam. nov. within the order Nitrosomonadales isolated from soil.</title>
        <authorList>
            <person name="Huber K.J."/>
            <person name="Neumann-Schaal M."/>
            <person name="Geppert A."/>
            <person name="Luckner M."/>
            <person name="Wanner G."/>
            <person name="Overmann J."/>
        </authorList>
    </citation>
    <scope>NUCLEOTIDE SEQUENCE [LARGE SCALE GENOMIC DNA]</scope>
    <source>
        <strain evidence="5 6">0125_3</strain>
    </source>
</reference>
<evidence type="ECO:0000256" key="3">
    <source>
        <dbReference type="SAM" id="SignalP"/>
    </source>
</evidence>
<dbReference type="Pfam" id="PF13505">
    <property type="entry name" value="OMP_b-brl"/>
    <property type="match status" value="1"/>
</dbReference>
<organism evidence="5 6">
    <name type="scientific">Usitatibacter rugosus</name>
    <dbReference type="NCBI Taxonomy" id="2732067"/>
    <lineage>
        <taxon>Bacteria</taxon>
        <taxon>Pseudomonadati</taxon>
        <taxon>Pseudomonadota</taxon>
        <taxon>Betaproteobacteria</taxon>
        <taxon>Nitrosomonadales</taxon>
        <taxon>Usitatibacteraceae</taxon>
        <taxon>Usitatibacter</taxon>
    </lineage>
</organism>
<protein>
    <submittedName>
        <fullName evidence="5">Outer membrane protein A</fullName>
    </submittedName>
</protein>
<dbReference type="GO" id="GO:0009279">
    <property type="term" value="C:cell outer membrane"/>
    <property type="evidence" value="ECO:0007669"/>
    <property type="project" value="UniProtKB-SubCell"/>
</dbReference>
<dbReference type="AlphaFoldDB" id="A0A6M4GXQ4"/>
<dbReference type="SUPFAM" id="SSF56925">
    <property type="entry name" value="OMPA-like"/>
    <property type="match status" value="1"/>
</dbReference>
<comment type="subcellular location">
    <subcellularLocation>
        <location evidence="1">Cell outer membrane</location>
    </subcellularLocation>
</comment>
<keyword evidence="2 3" id="KW-0732">Signal</keyword>
<dbReference type="KEGG" id="uru:DSM104443_02245"/>
<dbReference type="InterPro" id="IPR011250">
    <property type="entry name" value="OMP/PagP_B-barrel"/>
</dbReference>
<evidence type="ECO:0000313" key="6">
    <source>
        <dbReference type="Proteomes" id="UP000501534"/>
    </source>
</evidence>
<dbReference type="EMBL" id="CP053069">
    <property type="protein sequence ID" value="QJR11173.1"/>
    <property type="molecule type" value="Genomic_DNA"/>
</dbReference>
<gene>
    <name evidence="5" type="primary">ompA_2</name>
    <name evidence="5" type="ORF">DSM104443_02245</name>
</gene>
<dbReference type="InterPro" id="IPR027385">
    <property type="entry name" value="Beta-barrel_OMP"/>
</dbReference>
<dbReference type="Gene3D" id="2.40.160.20">
    <property type="match status" value="1"/>
</dbReference>
<feature type="domain" description="Outer membrane protein beta-barrel" evidence="4">
    <location>
        <begin position="8"/>
        <end position="193"/>
    </location>
</feature>